<dbReference type="AlphaFoldDB" id="A0A7W9EXP0"/>
<dbReference type="EMBL" id="JACIJK010000014">
    <property type="protein sequence ID" value="MBB5716753.1"/>
    <property type="molecule type" value="Genomic_DNA"/>
</dbReference>
<comment type="caution">
    <text evidence="1">The sequence shown here is derived from an EMBL/GenBank/DDBJ whole genome shotgun (WGS) entry which is preliminary data.</text>
</comment>
<sequence length="76" mass="8714">MTASELQDLLISSMIKRVGGTRRRWRIVIGPVKVYDRSTHPHCNWSVSPSGDSRETSAVEDFLDEFRTRHSIVARD</sequence>
<organism evidence="1 2">
    <name type="scientific">Sphingomonas aerophila</name>
    <dbReference type="NCBI Taxonomy" id="1344948"/>
    <lineage>
        <taxon>Bacteria</taxon>
        <taxon>Pseudomonadati</taxon>
        <taxon>Pseudomonadota</taxon>
        <taxon>Alphaproteobacteria</taxon>
        <taxon>Sphingomonadales</taxon>
        <taxon>Sphingomonadaceae</taxon>
        <taxon>Sphingomonas</taxon>
    </lineage>
</organism>
<evidence type="ECO:0000313" key="2">
    <source>
        <dbReference type="Proteomes" id="UP000546200"/>
    </source>
</evidence>
<protein>
    <submittedName>
        <fullName evidence="1">Uncharacterized protein</fullName>
    </submittedName>
</protein>
<reference evidence="1 2" key="1">
    <citation type="submission" date="2020-08" db="EMBL/GenBank/DDBJ databases">
        <title>Genomic Encyclopedia of Type Strains, Phase IV (KMG-IV): sequencing the most valuable type-strain genomes for metagenomic binning, comparative biology and taxonomic classification.</title>
        <authorList>
            <person name="Goeker M."/>
        </authorList>
    </citation>
    <scope>NUCLEOTIDE SEQUENCE [LARGE SCALE GENOMIC DNA]</scope>
    <source>
        <strain evidence="1 2">DSM 100044</strain>
    </source>
</reference>
<keyword evidence="2" id="KW-1185">Reference proteome</keyword>
<dbReference type="RefSeq" id="WP_184060304.1">
    <property type="nucleotide sequence ID" value="NZ_JACIJK010000014.1"/>
</dbReference>
<dbReference type="Proteomes" id="UP000546200">
    <property type="component" value="Unassembled WGS sequence"/>
</dbReference>
<evidence type="ECO:0000313" key="1">
    <source>
        <dbReference type="EMBL" id="MBB5716753.1"/>
    </source>
</evidence>
<name>A0A7W9EXP0_9SPHN</name>
<proteinExistence type="predicted"/>
<gene>
    <name evidence="1" type="ORF">FHS94_003625</name>
</gene>
<accession>A0A7W9EXP0</accession>